<dbReference type="InterPro" id="IPR002109">
    <property type="entry name" value="Glutaredoxin"/>
</dbReference>
<dbReference type="EMBL" id="AFBI03000003">
    <property type="protein sequence ID" value="EJW02397.1"/>
    <property type="molecule type" value="Genomic_DNA"/>
</dbReference>
<name>J9DLY7_EDHAE</name>
<dbReference type="InParanoid" id="J9DLY7"/>
<sequence length="144" mass="16470">MEKHKGLRSKRFKHVYKINVDMISILLLTLAGLIAQKFKSEIDVQKVHIKQNNVIETSVLSEFSKKAEAVVIGRQGCPFCEGAVMLLMANKVDFAYYSAENHGYLRDEAFKLYNHRTVPVIFLNNAFVGGFKELNERFAHEECC</sequence>
<dbReference type="Pfam" id="PF00462">
    <property type="entry name" value="Glutaredoxin"/>
    <property type="match status" value="1"/>
</dbReference>
<dbReference type="SUPFAM" id="SSF52833">
    <property type="entry name" value="Thioredoxin-like"/>
    <property type="match status" value="1"/>
</dbReference>
<protein>
    <recommendedName>
        <fullName evidence="1">Glutaredoxin domain-containing protein</fullName>
    </recommendedName>
</protein>
<dbReference type="InterPro" id="IPR014025">
    <property type="entry name" value="Glutaredoxin_subgr"/>
</dbReference>
<dbReference type="Gene3D" id="3.40.30.10">
    <property type="entry name" value="Glutaredoxin"/>
    <property type="match status" value="1"/>
</dbReference>
<reference evidence="2 3" key="1">
    <citation type="submission" date="2011-08" db="EMBL/GenBank/DDBJ databases">
        <authorList>
            <person name="Liu Z.J."/>
            <person name="Shi F.L."/>
            <person name="Lu J.Q."/>
            <person name="Li M."/>
            <person name="Wang Z.L."/>
        </authorList>
    </citation>
    <scope>NUCLEOTIDE SEQUENCE [LARGE SCALE GENOMIC DNA]</scope>
    <source>
        <strain evidence="2 3">USNM 41457</strain>
    </source>
</reference>
<dbReference type="FunCoup" id="J9DLY7">
    <property type="interactions" value="72"/>
</dbReference>
<accession>J9DLY7</accession>
<evidence type="ECO:0000259" key="1">
    <source>
        <dbReference type="Pfam" id="PF00462"/>
    </source>
</evidence>
<dbReference type="CDD" id="cd02066">
    <property type="entry name" value="GRX_family"/>
    <property type="match status" value="1"/>
</dbReference>
<dbReference type="HOGENOM" id="CLU_1796446_0_0_1"/>
<dbReference type="VEuPathDB" id="MicrosporidiaDB:EDEG_00291"/>
<dbReference type="AlphaFoldDB" id="J9DLY7"/>
<feature type="domain" description="Glutaredoxin" evidence="1">
    <location>
        <begin position="70"/>
        <end position="128"/>
    </location>
</feature>
<comment type="caution">
    <text evidence="2">The sequence shown here is derived from an EMBL/GenBank/DDBJ whole genome shotgun (WGS) entry which is preliminary data.</text>
</comment>
<gene>
    <name evidence="2" type="ORF">EDEG_00291</name>
</gene>
<dbReference type="OrthoDB" id="418495at2759"/>
<dbReference type="PROSITE" id="PS51354">
    <property type="entry name" value="GLUTAREDOXIN_2"/>
    <property type="match status" value="1"/>
</dbReference>
<proteinExistence type="predicted"/>
<evidence type="ECO:0000313" key="3">
    <source>
        <dbReference type="Proteomes" id="UP000003163"/>
    </source>
</evidence>
<dbReference type="PRINTS" id="PR00160">
    <property type="entry name" value="GLUTAREDOXIN"/>
</dbReference>
<keyword evidence="3" id="KW-1185">Reference proteome</keyword>
<dbReference type="InterPro" id="IPR036249">
    <property type="entry name" value="Thioredoxin-like_sf"/>
</dbReference>
<organism evidence="2 3">
    <name type="scientific">Edhazardia aedis (strain USNM 41457)</name>
    <name type="common">Microsporidian parasite</name>
    <dbReference type="NCBI Taxonomy" id="1003232"/>
    <lineage>
        <taxon>Eukaryota</taxon>
        <taxon>Fungi</taxon>
        <taxon>Fungi incertae sedis</taxon>
        <taxon>Microsporidia</taxon>
        <taxon>Edhazardia</taxon>
    </lineage>
</organism>
<dbReference type="Proteomes" id="UP000003163">
    <property type="component" value="Unassembled WGS sequence"/>
</dbReference>
<dbReference type="GO" id="GO:0016491">
    <property type="term" value="F:oxidoreductase activity"/>
    <property type="evidence" value="ECO:0007669"/>
    <property type="project" value="UniProtKB-ARBA"/>
</dbReference>
<reference evidence="3" key="2">
    <citation type="submission" date="2015-07" db="EMBL/GenBank/DDBJ databases">
        <title>Contrasting host-pathogen interactions and genome evolution in two generalist and specialist microsporidian pathogens of mosquitoes.</title>
        <authorList>
            <consortium name="The Broad Institute Genomics Platform"/>
            <consortium name="The Broad Institute Genome Sequencing Center for Infectious Disease"/>
            <person name="Cuomo C.A."/>
            <person name="Sanscrainte N.D."/>
            <person name="Goldberg J.M."/>
            <person name="Heiman D."/>
            <person name="Young S."/>
            <person name="Zeng Q."/>
            <person name="Becnel J.J."/>
            <person name="Birren B.W."/>
        </authorList>
    </citation>
    <scope>NUCLEOTIDE SEQUENCE [LARGE SCALE GENOMIC DNA]</scope>
    <source>
        <strain evidence="3">USNM 41457</strain>
    </source>
</reference>
<evidence type="ECO:0000313" key="2">
    <source>
        <dbReference type="EMBL" id="EJW02397.1"/>
    </source>
</evidence>